<feature type="compositionally biased region" description="Basic and acidic residues" evidence="1">
    <location>
        <begin position="23"/>
        <end position="77"/>
    </location>
</feature>
<dbReference type="EMBL" id="JAUSVV010000001">
    <property type="protein sequence ID" value="MDQ0441259.1"/>
    <property type="molecule type" value="Genomic_DNA"/>
</dbReference>
<dbReference type="Gene3D" id="3.30.750.140">
    <property type="match status" value="1"/>
</dbReference>
<keyword evidence="4" id="KW-1185">Reference proteome</keyword>
<evidence type="ECO:0000313" key="4">
    <source>
        <dbReference type="Proteomes" id="UP001236369"/>
    </source>
</evidence>
<keyword evidence="3" id="KW-0966">Cell projection</keyword>
<evidence type="ECO:0000313" key="3">
    <source>
        <dbReference type="EMBL" id="MDQ0441259.1"/>
    </source>
</evidence>
<protein>
    <submittedName>
        <fullName evidence="3">Flagellar hook-length control protein FliK</fullName>
    </submittedName>
</protein>
<reference evidence="3 4" key="1">
    <citation type="submission" date="2023-07" db="EMBL/GenBank/DDBJ databases">
        <title>Genomic Encyclopedia of Type Strains, Phase IV (KMG-IV): sequencing the most valuable type-strain genomes for metagenomic binning, comparative biology and taxonomic classification.</title>
        <authorList>
            <person name="Goeker M."/>
        </authorList>
    </citation>
    <scope>NUCLEOTIDE SEQUENCE [LARGE SCALE GENOMIC DNA]</scope>
    <source>
        <strain evidence="3 4">DSM 19562</strain>
    </source>
</reference>
<gene>
    <name evidence="3" type="ORF">QO016_000736</name>
</gene>
<feature type="compositionally biased region" description="Low complexity" evidence="1">
    <location>
        <begin position="133"/>
        <end position="154"/>
    </location>
</feature>
<evidence type="ECO:0000259" key="2">
    <source>
        <dbReference type="Pfam" id="PF02120"/>
    </source>
</evidence>
<dbReference type="InterPro" id="IPR038610">
    <property type="entry name" value="FliK-like_C_sf"/>
</dbReference>
<dbReference type="Pfam" id="PF02120">
    <property type="entry name" value="Flg_hook"/>
    <property type="match status" value="1"/>
</dbReference>
<keyword evidence="3" id="KW-0969">Cilium</keyword>
<dbReference type="Proteomes" id="UP001236369">
    <property type="component" value="Unassembled WGS sequence"/>
</dbReference>
<organism evidence="3 4">
    <name type="scientific">Methylobacterium persicinum</name>
    <dbReference type="NCBI Taxonomy" id="374426"/>
    <lineage>
        <taxon>Bacteria</taxon>
        <taxon>Pseudomonadati</taxon>
        <taxon>Pseudomonadota</taxon>
        <taxon>Alphaproteobacteria</taxon>
        <taxon>Hyphomicrobiales</taxon>
        <taxon>Methylobacteriaceae</taxon>
        <taxon>Methylobacterium</taxon>
    </lineage>
</organism>
<feature type="region of interest" description="Disordered" evidence="1">
    <location>
        <begin position="389"/>
        <end position="431"/>
    </location>
</feature>
<keyword evidence="3" id="KW-0282">Flagellum</keyword>
<feature type="domain" description="Flagellar hook-length control protein-like C-terminal" evidence="2">
    <location>
        <begin position="326"/>
        <end position="403"/>
    </location>
</feature>
<evidence type="ECO:0000256" key="1">
    <source>
        <dbReference type="SAM" id="MobiDB-lite"/>
    </source>
</evidence>
<accession>A0ABU0HG17</accession>
<dbReference type="CDD" id="cd17470">
    <property type="entry name" value="T3SS_Flik_C"/>
    <property type="match status" value="1"/>
</dbReference>
<feature type="compositionally biased region" description="Low complexity" evidence="1">
    <location>
        <begin position="183"/>
        <end position="215"/>
    </location>
</feature>
<sequence length="450" mass="44901">MAYGATDRVETAAWRSQAWRTADTPRHADSRPSRFDDMLARADRDRADQTRADQTKADEAKADQEKTDQARTDRTKSDQTAADRAQSRRADDTTPPDRPVAGRGDASGPDRTAQTRQAGDATKDAGKAPPQDGSAQGDAVAGDQAAAPAAGKVAKPSDDTTQIPDGQGKPDAAGLIPAPGTPPLVAVQVPQTPAPTVATGTPGAPPAGAQGIAAAGIPKTGGTAVAAGVATGATEATAAEPAASDGDAGAADAKDFLSALADARQGSAAADAAPAAPAQGASAQGVSQGSSAAPAATVQAQAPAAPTPPAVPIGQVPMTIGLRSLAGSSEFQIRLDPVELGRIDVTLEIDKAKGTVATHLVVDRPDTLALLQRDAGQLQQALTQAGLDPSAGGVNLSLRSDSQTGGQTAGQPGGGDARQGSPWASSRADTLPESAPVQILRGYGGLDIRI</sequence>
<feature type="compositionally biased region" description="Gly residues" evidence="1">
    <location>
        <begin position="407"/>
        <end position="417"/>
    </location>
</feature>
<name>A0ABU0HG17_9HYPH</name>
<dbReference type="InterPro" id="IPR021136">
    <property type="entry name" value="Flagellar_hook_control-like_C"/>
</dbReference>
<feature type="region of interest" description="Disordered" evidence="1">
    <location>
        <begin position="1"/>
        <end position="215"/>
    </location>
</feature>
<dbReference type="RefSeq" id="WP_238247029.1">
    <property type="nucleotide sequence ID" value="NZ_BPQX01000001.1"/>
</dbReference>
<comment type="caution">
    <text evidence="3">The sequence shown here is derived from an EMBL/GenBank/DDBJ whole genome shotgun (WGS) entry which is preliminary data.</text>
</comment>
<proteinExistence type="predicted"/>